<dbReference type="RefSeq" id="WP_052470930.1">
    <property type="nucleotide sequence ID" value="NZ_DICU01000001.1"/>
</dbReference>
<dbReference type="EMBL" id="JGYD01000010">
    <property type="protein sequence ID" value="KSV18549.1"/>
    <property type="molecule type" value="Genomic_DNA"/>
</dbReference>
<dbReference type="PATRIC" id="fig|61435.5.peg.169"/>
<comment type="caution">
    <text evidence="1">The sequence shown here is derived from an EMBL/GenBank/DDBJ whole genome shotgun (WGS) entry which is preliminary data.</text>
</comment>
<evidence type="ECO:0000313" key="2">
    <source>
        <dbReference type="Proteomes" id="UP000053577"/>
    </source>
</evidence>
<proteinExistence type="predicted"/>
<accession>A0A0V8M448</accession>
<protein>
    <submittedName>
        <fullName evidence="1">Cobalamin biosynthesis protein CbiZ</fullName>
    </submittedName>
</protein>
<dbReference type="PANTHER" id="PTHR35336:SF5">
    <property type="entry name" value="ADENOSYLCOBINAMIDE AMIDOHYDROLASE"/>
    <property type="match status" value="1"/>
</dbReference>
<sequence length="256" mass="27561">MPAEQVNIRTVAEFHGIKAEVIEHEVWGVPANALVVTFPEERRALSGRQGYRKVKAVCNIYLPDAIWPRLHNDKLSWNGYYRQVFSKALSAIGIPLSKVLVLSTGVTMDHLAFHEEKQGDLWVAVLATAGVESNALRIGQDKSSGIDRNGKFKPFGTINTIILTSESLPQSALASCFITATEAKTIALDELGVMSAYTPGLKASGTGTDQIVAVSGTGDKATYVGGHTLLGELMGRSVTLAIKEALTKRMASRKGH</sequence>
<dbReference type="InterPro" id="IPR052209">
    <property type="entry name" value="CbiZ"/>
</dbReference>
<dbReference type="InterPro" id="IPR002808">
    <property type="entry name" value="AdoCbi_amidolase"/>
</dbReference>
<evidence type="ECO:0000313" key="1">
    <source>
        <dbReference type="EMBL" id="KSV18549.1"/>
    </source>
</evidence>
<name>A0A0V8M448_9CHLR</name>
<gene>
    <name evidence="1" type="ORF">DA01_00825</name>
</gene>
<organism evidence="1 2">
    <name type="scientific">Dehalococcoides mccartyi</name>
    <dbReference type="NCBI Taxonomy" id="61435"/>
    <lineage>
        <taxon>Bacteria</taxon>
        <taxon>Bacillati</taxon>
        <taxon>Chloroflexota</taxon>
        <taxon>Dehalococcoidia</taxon>
        <taxon>Dehalococcoidales</taxon>
        <taxon>Dehalococcoidaceae</taxon>
        <taxon>Dehalococcoides</taxon>
    </lineage>
</organism>
<dbReference type="Pfam" id="PF01955">
    <property type="entry name" value="CbiZ"/>
    <property type="match status" value="1"/>
</dbReference>
<dbReference type="PANTHER" id="PTHR35336">
    <property type="entry name" value="ADENOSYLCOBINAMIDE AMIDOHYDROLASE"/>
    <property type="match status" value="1"/>
</dbReference>
<reference evidence="1 2" key="1">
    <citation type="journal article" date="2015" name="Sci. Rep.">
        <title>A comparative genomics and reductive dehalogenase gene transcription study of two chloroethene-respiring bacteria, Dehalococcoides mccartyi strains MB and 11a.</title>
        <authorList>
            <person name="Low A."/>
            <person name="Shen Z."/>
            <person name="Cheng D."/>
            <person name="Rogers M.J."/>
            <person name="Lee P.K."/>
            <person name="He J."/>
        </authorList>
    </citation>
    <scope>NUCLEOTIDE SEQUENCE [LARGE SCALE GENOMIC DNA]</scope>
    <source>
        <strain evidence="1 2">MB</strain>
    </source>
</reference>
<dbReference type="Proteomes" id="UP000053577">
    <property type="component" value="Unassembled WGS sequence"/>
</dbReference>
<dbReference type="AlphaFoldDB" id="A0A0V8M448"/>
<dbReference type="eggNOG" id="COG1865">
    <property type="taxonomic scope" value="Bacteria"/>
</dbReference>
<dbReference type="OrthoDB" id="165289at2"/>